<reference evidence="2 3" key="1">
    <citation type="submission" date="2019-05" db="EMBL/GenBank/DDBJ databases">
        <title>Mikania micrantha, genome provides insights into the molecular mechanism of rapid growth.</title>
        <authorList>
            <person name="Liu B."/>
        </authorList>
    </citation>
    <scope>NUCLEOTIDE SEQUENCE [LARGE SCALE GENOMIC DNA]</scope>
    <source>
        <strain evidence="2">NLD-2019</strain>
        <tissue evidence="2">Leaf</tissue>
    </source>
</reference>
<evidence type="ECO:0000313" key="2">
    <source>
        <dbReference type="EMBL" id="KAD5961469.1"/>
    </source>
</evidence>
<evidence type="ECO:0000313" key="3">
    <source>
        <dbReference type="Proteomes" id="UP000326396"/>
    </source>
</evidence>
<proteinExistence type="predicted"/>
<evidence type="ECO:0000313" key="1">
    <source>
        <dbReference type="EMBL" id="KAD5961354.1"/>
    </source>
</evidence>
<name>A0A5N6P7C6_9ASTR</name>
<protein>
    <submittedName>
        <fullName evidence="2">Uncharacterized protein</fullName>
    </submittedName>
</protein>
<accession>A0A5N6P7C6</accession>
<dbReference type="EMBL" id="SZYD01000006">
    <property type="protein sequence ID" value="KAD5961354.1"/>
    <property type="molecule type" value="Genomic_DNA"/>
</dbReference>
<dbReference type="AlphaFoldDB" id="A0A5N6P7C6"/>
<dbReference type="EMBL" id="SZYD01000006">
    <property type="protein sequence ID" value="KAD5961469.1"/>
    <property type="molecule type" value="Genomic_DNA"/>
</dbReference>
<gene>
    <name evidence="1" type="ORF">E3N88_12827</name>
    <name evidence="2" type="ORF">E3N88_12942</name>
</gene>
<organism evidence="2 3">
    <name type="scientific">Mikania micrantha</name>
    <name type="common">bitter vine</name>
    <dbReference type="NCBI Taxonomy" id="192012"/>
    <lineage>
        <taxon>Eukaryota</taxon>
        <taxon>Viridiplantae</taxon>
        <taxon>Streptophyta</taxon>
        <taxon>Embryophyta</taxon>
        <taxon>Tracheophyta</taxon>
        <taxon>Spermatophyta</taxon>
        <taxon>Magnoliopsida</taxon>
        <taxon>eudicotyledons</taxon>
        <taxon>Gunneridae</taxon>
        <taxon>Pentapetalae</taxon>
        <taxon>asterids</taxon>
        <taxon>campanulids</taxon>
        <taxon>Asterales</taxon>
        <taxon>Asteraceae</taxon>
        <taxon>Asteroideae</taxon>
        <taxon>Heliantheae alliance</taxon>
        <taxon>Eupatorieae</taxon>
        <taxon>Mikania</taxon>
    </lineage>
</organism>
<sequence>MELEGRFITSKDDRLPIESGIRPEIELDPSSRVCKDDKFPNSGYDARTPALTFVQSQLNDFSGQQRKNQVVVARRTRFLLQTKPRFL</sequence>
<comment type="caution">
    <text evidence="2">The sequence shown here is derived from an EMBL/GenBank/DDBJ whole genome shotgun (WGS) entry which is preliminary data.</text>
</comment>
<dbReference type="Proteomes" id="UP000326396">
    <property type="component" value="Linkage Group LG14"/>
</dbReference>
<keyword evidence="3" id="KW-1185">Reference proteome</keyword>